<dbReference type="EC" id="1.-.-.-" evidence="5"/>
<gene>
    <name evidence="6" type="ORF">CVIRNUC_009456</name>
</gene>
<comment type="caution">
    <text evidence="6">The sequence shown here is derived from an EMBL/GenBank/DDBJ whole genome shotgun (WGS) entry which is preliminary data.</text>
</comment>
<dbReference type="Gene3D" id="3.50.50.60">
    <property type="entry name" value="FAD/NAD(P)-binding domain"/>
    <property type="match status" value="1"/>
</dbReference>
<dbReference type="Proteomes" id="UP001314263">
    <property type="component" value="Unassembled WGS sequence"/>
</dbReference>
<dbReference type="InterPro" id="IPR051209">
    <property type="entry name" value="FAD-bind_Monooxygenase_sf"/>
</dbReference>
<evidence type="ECO:0000256" key="5">
    <source>
        <dbReference type="RuleBase" id="RU361177"/>
    </source>
</evidence>
<keyword evidence="5" id="KW-0503">Monooxygenase</keyword>
<dbReference type="SUPFAM" id="SSF51905">
    <property type="entry name" value="FAD/NAD(P)-binding domain"/>
    <property type="match status" value="1"/>
</dbReference>
<comment type="cofactor">
    <cofactor evidence="5">
        <name>FAD</name>
        <dbReference type="ChEBI" id="CHEBI:57692"/>
    </cofactor>
</comment>
<comment type="similarity">
    <text evidence="1">Belongs to the FAD-binding monooxygenase family.</text>
</comment>
<dbReference type="GO" id="GO:0004499">
    <property type="term" value="F:N,N-dimethylaniline monooxygenase activity"/>
    <property type="evidence" value="ECO:0007669"/>
    <property type="project" value="InterPro"/>
</dbReference>
<dbReference type="GO" id="GO:0050661">
    <property type="term" value="F:NADP binding"/>
    <property type="evidence" value="ECO:0007669"/>
    <property type="project" value="InterPro"/>
</dbReference>
<sequence length="501" mass="54625">MGPTLRSRVSSQGVDQIPVVIIGGGICGLLAAERCVREGISFTLFERNDDFGGNWVVRANKYSHLQAHAALYQWDKHFALDKKSPFSKVAAPKVLETIRGFAEKYHIGKNTRFGTEVTTVTRKSDRSVLVSYTVVRSGETGTVCASSLFVASGILGQQVSLQGRGLPSTKAFKGISSFAGRHQGVECSLGIAGTAEGKDVVILGTGAFALEAMEAADRGDARSITLIARPRDRWIIPYSQQFKFVFLATGPFTPRWLACWLINVWMGALYRRAGIAHMQPAFGSAHNFTGQCNDALFQLALQGRVQCIVDKVTEVQETAVVLESGAALPCDVLINAQGCEVMYQPPYLAELGLDFRKDLHNFAFLGRSPRIGTASDWVWYNVPHGPQKQVESFFQGQRCIREGREQEFVDALQPTPFSGCKGESLVAANPSGFKARNAAYRRTMLAGRAWWDAAWTRVKLESSELGTWLLCAVMCGAEACALSGWLASPDRAASSKQPGKP</sequence>
<evidence type="ECO:0000256" key="2">
    <source>
        <dbReference type="ARBA" id="ARBA00022630"/>
    </source>
</evidence>
<evidence type="ECO:0000256" key="3">
    <source>
        <dbReference type="ARBA" id="ARBA00022827"/>
    </source>
</evidence>
<evidence type="ECO:0000313" key="7">
    <source>
        <dbReference type="Proteomes" id="UP001314263"/>
    </source>
</evidence>
<dbReference type="PRINTS" id="PR00368">
    <property type="entry name" value="FADPNR"/>
</dbReference>
<accession>A0AAV1IFZ4</accession>
<dbReference type="InterPro" id="IPR020946">
    <property type="entry name" value="Flavin_mOase-like"/>
</dbReference>
<evidence type="ECO:0000313" key="6">
    <source>
        <dbReference type="EMBL" id="CAK0786243.1"/>
    </source>
</evidence>
<reference evidence="6 7" key="1">
    <citation type="submission" date="2023-10" db="EMBL/GenBank/DDBJ databases">
        <authorList>
            <person name="Maclean D."/>
            <person name="Macfadyen A."/>
        </authorList>
    </citation>
    <scope>NUCLEOTIDE SEQUENCE [LARGE SCALE GENOMIC DNA]</scope>
</reference>
<dbReference type="GO" id="GO:0050660">
    <property type="term" value="F:flavin adenine dinucleotide binding"/>
    <property type="evidence" value="ECO:0007669"/>
    <property type="project" value="InterPro"/>
</dbReference>
<dbReference type="InterPro" id="IPR036188">
    <property type="entry name" value="FAD/NAD-bd_sf"/>
</dbReference>
<dbReference type="PANTHER" id="PTHR42877:SF4">
    <property type="entry name" value="FAD_NAD(P)-BINDING DOMAIN-CONTAINING PROTEIN-RELATED"/>
    <property type="match status" value="1"/>
</dbReference>
<evidence type="ECO:0000256" key="4">
    <source>
        <dbReference type="ARBA" id="ARBA00023002"/>
    </source>
</evidence>
<proteinExistence type="inferred from homology"/>
<keyword evidence="4 5" id="KW-0560">Oxidoreductase</keyword>
<keyword evidence="2 5" id="KW-0285">Flavoprotein</keyword>
<dbReference type="PANTHER" id="PTHR42877">
    <property type="entry name" value="L-ORNITHINE N(5)-MONOOXYGENASE-RELATED"/>
    <property type="match status" value="1"/>
</dbReference>
<comment type="similarity">
    <text evidence="5">Belongs to the FMO family.</text>
</comment>
<keyword evidence="3 5" id="KW-0274">FAD</keyword>
<dbReference type="AlphaFoldDB" id="A0AAV1IFZ4"/>
<organism evidence="6 7">
    <name type="scientific">Coccomyxa viridis</name>
    <dbReference type="NCBI Taxonomy" id="1274662"/>
    <lineage>
        <taxon>Eukaryota</taxon>
        <taxon>Viridiplantae</taxon>
        <taxon>Chlorophyta</taxon>
        <taxon>core chlorophytes</taxon>
        <taxon>Trebouxiophyceae</taxon>
        <taxon>Trebouxiophyceae incertae sedis</taxon>
        <taxon>Coccomyxaceae</taxon>
        <taxon>Coccomyxa</taxon>
    </lineage>
</organism>
<dbReference type="Pfam" id="PF00743">
    <property type="entry name" value="FMO-like"/>
    <property type="match status" value="1"/>
</dbReference>
<dbReference type="EMBL" id="CAUYUE010000014">
    <property type="protein sequence ID" value="CAK0786243.1"/>
    <property type="molecule type" value="Genomic_DNA"/>
</dbReference>
<name>A0AAV1IFZ4_9CHLO</name>
<protein>
    <recommendedName>
        <fullName evidence="5">Flavin-containing monooxygenase</fullName>
        <ecNumber evidence="5">1.-.-.-</ecNumber>
    </recommendedName>
</protein>
<keyword evidence="7" id="KW-1185">Reference proteome</keyword>
<evidence type="ECO:0000256" key="1">
    <source>
        <dbReference type="ARBA" id="ARBA00010139"/>
    </source>
</evidence>